<sequence length="30" mass="3158">MIPQAFLIHVSFGPKAGIATPIAEDFPCVS</sequence>
<dbReference type="EMBL" id="CP012661">
    <property type="protein sequence ID" value="AMY69376.1"/>
    <property type="molecule type" value="Genomic_DNA"/>
</dbReference>
<dbReference type="AlphaFoldDB" id="A0A159Z2U7"/>
<dbReference type="KEGG" id="daa:AKL17_2130"/>
<proteinExistence type="predicted"/>
<accession>A0A159Z2U7</accession>
<reference evidence="1 2" key="1">
    <citation type="submission" date="2015-09" db="EMBL/GenBank/DDBJ databases">
        <title>Complete genome sequence of Defluviimonas alba cai42t isolated from an oilfield in Xinjiang.</title>
        <authorList>
            <person name="Geng S."/>
            <person name="Pan X."/>
            <person name="Wu X."/>
        </authorList>
    </citation>
    <scope>NUCLEOTIDE SEQUENCE [LARGE SCALE GENOMIC DNA]</scope>
    <source>
        <strain evidence="2">cai42</strain>
    </source>
</reference>
<evidence type="ECO:0000313" key="1">
    <source>
        <dbReference type="EMBL" id="AMY69376.1"/>
    </source>
</evidence>
<gene>
    <name evidence="1" type="ORF">AKL17_2130</name>
</gene>
<keyword evidence="2" id="KW-1185">Reference proteome</keyword>
<organism evidence="1 2">
    <name type="scientific">Frigidibacter mobilis</name>
    <dbReference type="NCBI Taxonomy" id="1335048"/>
    <lineage>
        <taxon>Bacteria</taxon>
        <taxon>Pseudomonadati</taxon>
        <taxon>Pseudomonadota</taxon>
        <taxon>Alphaproteobacteria</taxon>
        <taxon>Rhodobacterales</taxon>
        <taxon>Paracoccaceae</taxon>
        <taxon>Frigidibacter</taxon>
    </lineage>
</organism>
<name>A0A159Z2U7_9RHOB</name>
<dbReference type="Proteomes" id="UP000076128">
    <property type="component" value="Chromosome"/>
</dbReference>
<protein>
    <submittedName>
        <fullName evidence="1">Uncharacterized protein</fullName>
    </submittedName>
</protein>
<evidence type="ECO:0000313" key="2">
    <source>
        <dbReference type="Proteomes" id="UP000076128"/>
    </source>
</evidence>